<feature type="domain" description="FAD-binding PCMH-type" evidence="4">
    <location>
        <begin position="7"/>
        <end position="183"/>
    </location>
</feature>
<accession>A0A2T0ALK5</accession>
<dbReference type="InterPro" id="IPR036318">
    <property type="entry name" value="FAD-bd_PCMH-like_sf"/>
</dbReference>
<dbReference type="InterPro" id="IPR016167">
    <property type="entry name" value="FAD-bd_PCMH_sub1"/>
</dbReference>
<proteinExistence type="predicted"/>
<dbReference type="RefSeq" id="WP_106006224.1">
    <property type="nucleotide sequence ID" value="NZ_CP136419.1"/>
</dbReference>
<dbReference type="Gene3D" id="3.30.390.50">
    <property type="entry name" value="CO dehydrogenase flavoprotein, C-terminal domain"/>
    <property type="match status" value="1"/>
</dbReference>
<protein>
    <submittedName>
        <fullName evidence="5">6-hydroxypseudooxynicotine dehydrogenase complex subunit alpha</fullName>
        <ecNumber evidence="5">1.5.99.14</ecNumber>
    </submittedName>
</protein>
<comment type="caution">
    <text evidence="5">The sequence shown here is derived from an EMBL/GenBank/DDBJ whole genome shotgun (WGS) entry which is preliminary data.</text>
</comment>
<dbReference type="EMBL" id="PVXM01000055">
    <property type="protein sequence ID" value="PRR69497.1"/>
    <property type="molecule type" value="Genomic_DNA"/>
</dbReference>
<evidence type="ECO:0000313" key="5">
    <source>
        <dbReference type="EMBL" id="PRR69497.1"/>
    </source>
</evidence>
<dbReference type="Pfam" id="PF03450">
    <property type="entry name" value="CO_deh_flav_C"/>
    <property type="match status" value="1"/>
</dbReference>
<sequence length="296" mass="32122">METNTKILAAEFQYLESENLDQVLNWLAEYGDKAKILAGGTDLVVKMKLGSVHPEYIIYVKKIAALNYINFDDCSLKIGAATTLSQVERNEEIKRSYSALYEAVRSMAAVAVKNMGTIGGNLGNASPAADTAPPLLVYDAVIKAASKEGIREIPITEYFVGPGKSALASSEIITEINIPKTDASTGSSFLKLGRVAADIAKINVAVCLKREGQRCTTCRIAFGSVAPTPIRAWEAERILEGKEINDELIVQAAKAASAEIRPITDNRSTREYRLKVSRVILEEALRAAWQRAGGEL</sequence>
<dbReference type="GO" id="GO:0034909">
    <property type="term" value="F:6-hydroxypseudooxynicotine dehydrogenase activity"/>
    <property type="evidence" value="ECO:0007669"/>
    <property type="project" value="UniProtKB-EC"/>
</dbReference>
<dbReference type="AlphaFoldDB" id="A0A2T0ALK5"/>
<dbReference type="InterPro" id="IPR036683">
    <property type="entry name" value="CO_DH_flav_C_dom_sf"/>
</dbReference>
<keyword evidence="3 5" id="KW-0560">Oxidoreductase</keyword>
<organism evidence="5 6">
    <name type="scientific">Neomoorella humiferrea</name>
    <dbReference type="NCBI Taxonomy" id="676965"/>
    <lineage>
        <taxon>Bacteria</taxon>
        <taxon>Bacillati</taxon>
        <taxon>Bacillota</taxon>
        <taxon>Clostridia</taxon>
        <taxon>Neomoorellales</taxon>
        <taxon>Neomoorellaceae</taxon>
        <taxon>Neomoorella</taxon>
    </lineage>
</organism>
<reference evidence="5 6" key="1">
    <citation type="submission" date="2018-03" db="EMBL/GenBank/DDBJ databases">
        <title>Genome sequence of Moorella humiferrea DSM 23265.</title>
        <authorList>
            <person name="Poehlein A."/>
            <person name="Daniel R."/>
        </authorList>
    </citation>
    <scope>NUCLEOTIDE SEQUENCE [LARGE SCALE GENOMIC DNA]</scope>
    <source>
        <strain evidence="5 6">DSM 23265</strain>
    </source>
</reference>
<evidence type="ECO:0000256" key="2">
    <source>
        <dbReference type="ARBA" id="ARBA00022827"/>
    </source>
</evidence>
<dbReference type="InterPro" id="IPR016169">
    <property type="entry name" value="FAD-bd_PCMH_sub2"/>
</dbReference>
<evidence type="ECO:0000256" key="1">
    <source>
        <dbReference type="ARBA" id="ARBA00022630"/>
    </source>
</evidence>
<dbReference type="InterPro" id="IPR016166">
    <property type="entry name" value="FAD-bd_PCMH"/>
</dbReference>
<dbReference type="GO" id="GO:0071949">
    <property type="term" value="F:FAD binding"/>
    <property type="evidence" value="ECO:0007669"/>
    <property type="project" value="InterPro"/>
</dbReference>
<dbReference type="SMART" id="SM01092">
    <property type="entry name" value="CO_deh_flav_C"/>
    <property type="match status" value="1"/>
</dbReference>
<evidence type="ECO:0000313" key="6">
    <source>
        <dbReference type="Proteomes" id="UP000238415"/>
    </source>
</evidence>
<keyword evidence="2" id="KW-0274">FAD</keyword>
<keyword evidence="6" id="KW-1185">Reference proteome</keyword>
<name>A0A2T0ALK5_9FIRM</name>
<dbReference type="InterPro" id="IPR005107">
    <property type="entry name" value="CO_DH_flav_C"/>
</dbReference>
<dbReference type="InterPro" id="IPR002346">
    <property type="entry name" value="Mopterin_DH_FAD-bd"/>
</dbReference>
<gene>
    <name evidence="5" type="primary">kdhA_1</name>
    <name evidence="5" type="ORF">MOHU_23010</name>
</gene>
<dbReference type="PANTHER" id="PTHR42659">
    <property type="entry name" value="XANTHINE DEHYDROGENASE SUBUNIT C-RELATED"/>
    <property type="match status" value="1"/>
</dbReference>
<dbReference type="Gene3D" id="3.30.43.10">
    <property type="entry name" value="Uridine Diphospho-n-acetylenolpyruvylglucosamine Reductase, domain 2"/>
    <property type="match status" value="1"/>
</dbReference>
<dbReference type="EC" id="1.5.99.14" evidence="5"/>
<dbReference type="InterPro" id="IPR051312">
    <property type="entry name" value="Diverse_Substr_Oxidored"/>
</dbReference>
<evidence type="ECO:0000256" key="3">
    <source>
        <dbReference type="ARBA" id="ARBA00023002"/>
    </source>
</evidence>
<keyword evidence="1" id="KW-0285">Flavoprotein</keyword>
<dbReference type="Proteomes" id="UP000238415">
    <property type="component" value="Unassembled WGS sequence"/>
</dbReference>
<dbReference type="SUPFAM" id="SSF55447">
    <property type="entry name" value="CO dehydrogenase flavoprotein C-terminal domain-like"/>
    <property type="match status" value="1"/>
</dbReference>
<dbReference type="PANTHER" id="PTHR42659:SF2">
    <property type="entry name" value="XANTHINE DEHYDROGENASE SUBUNIT C-RELATED"/>
    <property type="match status" value="1"/>
</dbReference>
<dbReference type="SUPFAM" id="SSF56176">
    <property type="entry name" value="FAD-binding/transporter-associated domain-like"/>
    <property type="match status" value="1"/>
</dbReference>
<dbReference type="PROSITE" id="PS51387">
    <property type="entry name" value="FAD_PCMH"/>
    <property type="match status" value="1"/>
</dbReference>
<evidence type="ECO:0000259" key="4">
    <source>
        <dbReference type="PROSITE" id="PS51387"/>
    </source>
</evidence>
<dbReference type="Pfam" id="PF00941">
    <property type="entry name" value="FAD_binding_5"/>
    <property type="match status" value="1"/>
</dbReference>
<dbReference type="Gene3D" id="3.30.465.10">
    <property type="match status" value="1"/>
</dbReference>